<reference evidence="11" key="1">
    <citation type="submission" date="2021-08" db="EMBL/GenBank/DDBJ databases">
        <authorList>
            <person name="Nwanade C."/>
            <person name="Wang M."/>
            <person name="Masoudi A."/>
            <person name="Yu Z."/>
            <person name="Liu J."/>
        </authorList>
    </citation>
    <scope>NUCLEOTIDE SEQUENCE</scope>
    <source>
        <strain evidence="11">S122</strain>
    </source>
</reference>
<dbReference type="RefSeq" id="WP_259970889.1">
    <property type="nucleotide sequence ID" value="NZ_CP081070.1"/>
</dbReference>
<dbReference type="GO" id="GO:0016787">
    <property type="term" value="F:hydrolase activity"/>
    <property type="evidence" value="ECO:0007669"/>
    <property type="project" value="UniProtKB-KW"/>
</dbReference>
<dbReference type="InterPro" id="IPR005135">
    <property type="entry name" value="Endo/exonuclease/phosphatase"/>
</dbReference>
<dbReference type="PANTHER" id="PTHR15822:SF4">
    <property type="entry name" value="TYROSYL-DNA PHOSPHODIESTERASE 2"/>
    <property type="match status" value="1"/>
</dbReference>
<organism evidence="11 12">
    <name type="scientific">Leisingera caerulea</name>
    <name type="common">Phaeobacter caeruleus</name>
    <dbReference type="NCBI Taxonomy" id="506591"/>
    <lineage>
        <taxon>Bacteria</taxon>
        <taxon>Pseudomonadati</taxon>
        <taxon>Pseudomonadota</taxon>
        <taxon>Alphaproteobacteria</taxon>
        <taxon>Rhodobacterales</taxon>
        <taxon>Roseobacteraceae</taxon>
        <taxon>Leisingera</taxon>
    </lineage>
</organism>
<dbReference type="GO" id="GO:0046872">
    <property type="term" value="F:metal ion binding"/>
    <property type="evidence" value="ECO:0007669"/>
    <property type="project" value="UniProtKB-KW"/>
</dbReference>
<gene>
    <name evidence="11" type="ORF">K3721_14620</name>
</gene>
<dbReference type="GO" id="GO:0004519">
    <property type="term" value="F:endonuclease activity"/>
    <property type="evidence" value="ECO:0007669"/>
    <property type="project" value="UniProtKB-KW"/>
</dbReference>
<proteinExistence type="predicted"/>
<dbReference type="Proteomes" id="UP001058713">
    <property type="component" value="Chromosome"/>
</dbReference>
<sequence>MLLGIIRFLIWLSAIGVLAVTFLPLINTHQWWIRMWDFPRLHIFAFACLLALISILVQRSHSVPPVVILIACAAYQAKMILPFTPFVPVEIELGNGSDNPTVSFLAANVLMENEEYDRLIDLIEEENPDVLFLMETDNRWVEALENTLKRYPTVLSHPQDNHYGLIFASGLEVQSAETVYLTSDNTPTLLAELRAPGGAGFHFIGLHPRPPIPGEDTDERDAQIKRAATLTKHSDLPVIAMGDFNDVAWSWTAQRFKRHGGFRDPRVGRGMLPSFDANHPILRFPIDQLYLTGEIELISFERKRNVGSDHFPMGAVVAVTSQKDG</sequence>
<feature type="domain" description="Endonuclease/exonuclease/phosphatase" evidence="10">
    <location>
        <begin position="107"/>
        <end position="310"/>
    </location>
</feature>
<keyword evidence="6" id="KW-0378">Hydrolase</keyword>
<dbReference type="Pfam" id="PF03372">
    <property type="entry name" value="Exo_endo_phos"/>
    <property type="match status" value="1"/>
</dbReference>
<keyword evidence="7" id="KW-0460">Magnesium</keyword>
<dbReference type="EMBL" id="CP081070">
    <property type="protein sequence ID" value="UWQ53222.1"/>
    <property type="molecule type" value="Genomic_DNA"/>
</dbReference>
<keyword evidence="4" id="KW-0479">Metal-binding</keyword>
<keyword evidence="9" id="KW-1133">Transmembrane helix</keyword>
<dbReference type="PANTHER" id="PTHR15822">
    <property type="entry name" value="TRAF AND TNF RECEPTOR-ASSOCIATED PROTEIN"/>
    <property type="match status" value="1"/>
</dbReference>
<dbReference type="InterPro" id="IPR036691">
    <property type="entry name" value="Endo/exonu/phosph_ase_sf"/>
</dbReference>
<dbReference type="Gene3D" id="3.60.10.10">
    <property type="entry name" value="Endonuclease/exonuclease/phosphatase"/>
    <property type="match status" value="1"/>
</dbReference>
<keyword evidence="11" id="KW-0255">Endonuclease</keyword>
<dbReference type="InterPro" id="IPR051547">
    <property type="entry name" value="TDP2-like"/>
</dbReference>
<comment type="cofactor">
    <cofactor evidence="1">
        <name>Mn(2+)</name>
        <dbReference type="ChEBI" id="CHEBI:29035"/>
    </cofactor>
</comment>
<keyword evidence="5" id="KW-0227">DNA damage</keyword>
<dbReference type="GO" id="GO:0006281">
    <property type="term" value="P:DNA repair"/>
    <property type="evidence" value="ECO:0007669"/>
    <property type="project" value="UniProtKB-KW"/>
</dbReference>
<keyword evidence="9" id="KW-0812">Transmembrane</keyword>
<evidence type="ECO:0000256" key="4">
    <source>
        <dbReference type="ARBA" id="ARBA00022723"/>
    </source>
</evidence>
<evidence type="ECO:0000256" key="9">
    <source>
        <dbReference type="SAM" id="Phobius"/>
    </source>
</evidence>
<evidence type="ECO:0000256" key="2">
    <source>
        <dbReference type="ARBA" id="ARBA00001946"/>
    </source>
</evidence>
<feature type="transmembrane region" description="Helical" evidence="9">
    <location>
        <begin position="6"/>
        <end position="26"/>
    </location>
</feature>
<feature type="transmembrane region" description="Helical" evidence="9">
    <location>
        <begin position="38"/>
        <end position="57"/>
    </location>
</feature>
<dbReference type="SUPFAM" id="SSF56219">
    <property type="entry name" value="DNase I-like"/>
    <property type="match status" value="1"/>
</dbReference>
<comment type="cofactor">
    <cofactor evidence="2">
        <name>Mg(2+)</name>
        <dbReference type="ChEBI" id="CHEBI:18420"/>
    </cofactor>
</comment>
<name>A0A9Q9HG86_LEICA</name>
<dbReference type="KEGG" id="lcae:K3721_14620"/>
<dbReference type="AlphaFoldDB" id="A0A9Q9HG86"/>
<accession>A0A9Q9HG86</accession>
<keyword evidence="3" id="KW-0540">Nuclease</keyword>
<keyword evidence="9" id="KW-0472">Membrane</keyword>
<evidence type="ECO:0000313" key="11">
    <source>
        <dbReference type="EMBL" id="UWQ53222.1"/>
    </source>
</evidence>
<keyword evidence="8" id="KW-0234">DNA repair</keyword>
<evidence type="ECO:0000256" key="8">
    <source>
        <dbReference type="ARBA" id="ARBA00023204"/>
    </source>
</evidence>
<evidence type="ECO:0000256" key="6">
    <source>
        <dbReference type="ARBA" id="ARBA00022801"/>
    </source>
</evidence>
<evidence type="ECO:0000259" key="10">
    <source>
        <dbReference type="Pfam" id="PF03372"/>
    </source>
</evidence>
<evidence type="ECO:0000313" key="12">
    <source>
        <dbReference type="Proteomes" id="UP001058713"/>
    </source>
</evidence>
<evidence type="ECO:0000256" key="7">
    <source>
        <dbReference type="ARBA" id="ARBA00022842"/>
    </source>
</evidence>
<evidence type="ECO:0000256" key="5">
    <source>
        <dbReference type="ARBA" id="ARBA00022763"/>
    </source>
</evidence>
<evidence type="ECO:0000256" key="3">
    <source>
        <dbReference type="ARBA" id="ARBA00022722"/>
    </source>
</evidence>
<evidence type="ECO:0000256" key="1">
    <source>
        <dbReference type="ARBA" id="ARBA00001936"/>
    </source>
</evidence>
<protein>
    <submittedName>
        <fullName evidence="11">Endonuclease/exonuclease/phosphatase family protein</fullName>
    </submittedName>
</protein>